<sequence length="586" mass="65230">MQLPNFFQSFLDRVKQAKKNSRKLDSKEDTKIQEEELSSFTPKEDLSNKVKTTTVNDLQDKRKAVLRNYGLGIILLAFLVVGIMAAISLFAGFSEKATERAKIEKKENVDLSFYGNEDTWKIQVNNRIIGINNKLDNKFHEIRESTKQDAKDARKLIDTSISLMTDQIDKGIKKLNWLVEDVKDDFKKITDDTKKELLETRDDIAEARKSINSTEERLKQYTNTQLQQSLVDLEQRLLGQISSNTNLLNKPRVTINGGLTNIPGGAIAEGAIGLAAPTYQNGGGLSLFEKSIFGKDSEKKVEEMKEQEVVLDYDKEDVYRFTNITDIDVDDSVDYDAVYSLKDEEKKEQEPGLHIMTGFSKALLITGVAAPTFGQGLQNPKPVILTVESDLIIANDDTEDLKNCMLLGTATGNMNSSRAEIQITRLSCSITQRDGKKYKIEQSGSPLGWVIGEDGKYGLKGRLVDSSSKVIMRELMVGFLQGVSEAFANQGDKNDGTTDISLGASSGAGTGAGQAFDNLAEYYKKMLDGLYPVIDVKAGRKVTILFKGSTPTQETRYRSVEVQERRDSGAYNSNNAEEIEIGYQNW</sequence>
<feature type="transmembrane region" description="Helical" evidence="2">
    <location>
        <begin position="69"/>
        <end position="93"/>
    </location>
</feature>
<keyword evidence="2" id="KW-0812">Transmembrane</keyword>
<organism evidence="3">
    <name type="scientific">uncultured Campylobacterales bacterium</name>
    <dbReference type="NCBI Taxonomy" id="352960"/>
    <lineage>
        <taxon>Bacteria</taxon>
        <taxon>Pseudomonadati</taxon>
        <taxon>Campylobacterota</taxon>
        <taxon>Epsilonproteobacteria</taxon>
        <taxon>Campylobacterales</taxon>
        <taxon>environmental samples</taxon>
    </lineage>
</organism>
<evidence type="ECO:0000313" key="3">
    <source>
        <dbReference type="EMBL" id="CAA6816248.1"/>
    </source>
</evidence>
<dbReference type="Pfam" id="PF03743">
    <property type="entry name" value="TrbI"/>
    <property type="match status" value="1"/>
</dbReference>
<evidence type="ECO:0000256" key="1">
    <source>
        <dbReference type="SAM" id="Coils"/>
    </source>
</evidence>
<dbReference type="EMBL" id="CACVAW010000068">
    <property type="protein sequence ID" value="CAA6816248.1"/>
    <property type="molecule type" value="Genomic_DNA"/>
</dbReference>
<dbReference type="CDD" id="cd16430">
    <property type="entry name" value="TraB"/>
    <property type="match status" value="1"/>
</dbReference>
<proteinExistence type="predicted"/>
<evidence type="ECO:0000256" key="2">
    <source>
        <dbReference type="SAM" id="Phobius"/>
    </source>
</evidence>
<keyword evidence="2" id="KW-0472">Membrane</keyword>
<protein>
    <submittedName>
        <fullName evidence="3">F-type type IV conjugative transfer system protein TraB</fullName>
    </submittedName>
</protein>
<reference evidence="3" key="1">
    <citation type="submission" date="2020-01" db="EMBL/GenBank/DDBJ databases">
        <authorList>
            <person name="Meier V. D."/>
            <person name="Meier V D."/>
        </authorList>
    </citation>
    <scope>NUCLEOTIDE SEQUENCE</scope>
    <source>
        <strain evidence="3">HLG_WM_MAG_12</strain>
    </source>
</reference>
<gene>
    <name evidence="3" type="ORF">HELGO_WM9505</name>
</gene>
<dbReference type="AlphaFoldDB" id="A0A6S6TIF4"/>
<dbReference type="InterPro" id="IPR005498">
    <property type="entry name" value="T4SS_VirB10/TraB/TrbI"/>
</dbReference>
<feature type="coiled-coil region" evidence="1">
    <location>
        <begin position="197"/>
        <end position="224"/>
    </location>
</feature>
<keyword evidence="2" id="KW-1133">Transmembrane helix</keyword>
<keyword evidence="1" id="KW-0175">Coiled coil</keyword>
<name>A0A6S6TIF4_9BACT</name>
<accession>A0A6S6TIF4</accession>